<dbReference type="CDD" id="cd00096">
    <property type="entry name" value="Ig"/>
    <property type="match status" value="1"/>
</dbReference>
<protein>
    <recommendedName>
        <fullName evidence="12">Ig-like domain-containing protein</fullName>
    </recommendedName>
</protein>
<feature type="compositionally biased region" description="Low complexity" evidence="10">
    <location>
        <begin position="716"/>
        <end position="725"/>
    </location>
</feature>
<dbReference type="InterPro" id="IPR007110">
    <property type="entry name" value="Ig-like_dom"/>
</dbReference>
<dbReference type="GO" id="GO:0005911">
    <property type="term" value="C:cell-cell junction"/>
    <property type="evidence" value="ECO:0007669"/>
    <property type="project" value="TreeGrafter"/>
</dbReference>
<dbReference type="InterPro" id="IPR051275">
    <property type="entry name" value="Cell_adhesion_signaling"/>
</dbReference>
<evidence type="ECO:0000256" key="8">
    <source>
        <dbReference type="ARBA" id="ARBA00023180"/>
    </source>
</evidence>
<reference evidence="13" key="1">
    <citation type="submission" date="2022-05" db="EMBL/GenBank/DDBJ databases">
        <authorList>
            <person name="Okamura Y."/>
        </authorList>
    </citation>
    <scope>NUCLEOTIDE SEQUENCE</scope>
</reference>
<proteinExistence type="predicted"/>
<feature type="region of interest" description="Disordered" evidence="10">
    <location>
        <begin position="710"/>
        <end position="730"/>
    </location>
</feature>
<dbReference type="GO" id="GO:0050839">
    <property type="term" value="F:cell adhesion molecule binding"/>
    <property type="evidence" value="ECO:0007669"/>
    <property type="project" value="TreeGrafter"/>
</dbReference>
<dbReference type="AlphaFoldDB" id="A0A9P0TXJ6"/>
<feature type="domain" description="Ig-like" evidence="12">
    <location>
        <begin position="350"/>
        <end position="432"/>
    </location>
</feature>
<keyword evidence="9" id="KW-0393">Immunoglobulin domain</keyword>
<keyword evidence="14" id="KW-1185">Reference proteome</keyword>
<evidence type="ECO:0000313" key="14">
    <source>
        <dbReference type="Proteomes" id="UP001152562"/>
    </source>
</evidence>
<dbReference type="InterPro" id="IPR003599">
    <property type="entry name" value="Ig_sub"/>
</dbReference>
<dbReference type="GO" id="GO:0098609">
    <property type="term" value="P:cell-cell adhesion"/>
    <property type="evidence" value="ECO:0007669"/>
    <property type="project" value="TreeGrafter"/>
</dbReference>
<dbReference type="Pfam" id="PF08205">
    <property type="entry name" value="C2-set_2"/>
    <property type="match status" value="1"/>
</dbReference>
<evidence type="ECO:0000256" key="11">
    <source>
        <dbReference type="SAM" id="Phobius"/>
    </source>
</evidence>
<evidence type="ECO:0000256" key="4">
    <source>
        <dbReference type="ARBA" id="ARBA00022737"/>
    </source>
</evidence>
<evidence type="ECO:0000256" key="7">
    <source>
        <dbReference type="ARBA" id="ARBA00023157"/>
    </source>
</evidence>
<dbReference type="PANTHER" id="PTHR11640">
    <property type="entry name" value="NEPHRIN"/>
    <property type="match status" value="1"/>
</dbReference>
<dbReference type="InterPro" id="IPR013162">
    <property type="entry name" value="CD80_C2-set"/>
</dbReference>
<feature type="region of interest" description="Disordered" evidence="10">
    <location>
        <begin position="574"/>
        <end position="632"/>
    </location>
</feature>
<evidence type="ECO:0000259" key="12">
    <source>
        <dbReference type="PROSITE" id="PS50835"/>
    </source>
</evidence>
<dbReference type="SMART" id="SM00406">
    <property type="entry name" value="IGv"/>
    <property type="match status" value="1"/>
</dbReference>
<dbReference type="SUPFAM" id="SSF48726">
    <property type="entry name" value="Immunoglobulin"/>
    <property type="match status" value="4"/>
</dbReference>
<comment type="subcellular location">
    <subcellularLocation>
        <location evidence="1">Membrane</location>
        <topology evidence="1">Single-pass type I membrane protein</topology>
    </subcellularLocation>
</comment>
<keyword evidence="7" id="KW-1015">Disulfide bond</keyword>
<dbReference type="InterPro" id="IPR003598">
    <property type="entry name" value="Ig_sub2"/>
</dbReference>
<sequence>MALIESELREKRARDDSKLKNRTSIAKRKWGTDVWFLLVIFVTGCHGYEEQRFAMEPQDQSAIVGSRVTLPCRVEHKAGTLQWTKDDFGLGTHRNLSGYERYSMIGSDEEGDYSLDIRDLTLEDDGNYQCQVSSGLNGVPAIRSRYAHLTVLVAPDPPRILQGAFIDATEDQPVDIECVSEGGKPAAEITWVDGNQNVIRNGVENKVEQLPDEQRYRTRSLLRLIPSIAHHNQTLTCQAQNTADRAYRMATVHIEVKYAPKINVSVKYGAVNGKFPEGSEARFRCLADANPAAQVYRWYINNNPVIGDYADEMIIFNVSRKHNKAVVKCEVSNSVGKNEASLSLNVTYPPSFRTRPRNIEAEIGSSVTLSCDVDGQPQPEIRWLFHEPARIGQVKGKAPNLKVFVEEATAGRYICKASVEGFPEIESEATIFIKGQPKILSNRTQVGSEGETVSIECEALSVPKPDDIRWYFEGKEINFIQDPDYATKLDESSDGVVKSSLVIRQSQSKHYGMYNCSVTNEYGNANAAITLKPLKTLPLFIIITGVTSGIIFFSAFIVLVVLCHRRRRQKTQINEKPDVTVTGDPYNKESDRSSNISDLKLQLPQGDSYDLEYTSSDRSDSKNPNGLPLAGPVALPTIRHDDPMLQFRYSNDYSDQSYGDHYFKNPGAYVYDYPQGYVPPPHLRVHSPPQLDVPSTRSLQGSLTRSIDTASTLPMSNGNGSQNNSLQRPKPEVTDAINNLGLPIGGEGPQVPVPPQTGKTGVDLRYAATYGNPYLRNSSIGYHVHTAKPGSTPAPPPYSAIRNSQHMPSGDVHQATHVAQRFLNNLSVMGSDNCRKHLSSLAEHLTKFEQAPKEIKGRRLNAWFLVGEDIFKELFEIGRSINWQYSEIRKFDLTSNICSQIERNADWIETLISLYPNYRIDFDLVGSSDDICQVRSGIDVLFKGFKGINTNFDKVLQDLNKAEGVDEFDRCLKLWIETGHRPDFISKSSNLSSEHWWWF</sequence>
<evidence type="ECO:0000256" key="3">
    <source>
        <dbReference type="ARBA" id="ARBA00022729"/>
    </source>
</evidence>
<organism evidence="13 14">
    <name type="scientific">Pieris brassicae</name>
    <name type="common">White butterfly</name>
    <name type="synonym">Large white butterfly</name>
    <dbReference type="NCBI Taxonomy" id="7116"/>
    <lineage>
        <taxon>Eukaryota</taxon>
        <taxon>Metazoa</taxon>
        <taxon>Ecdysozoa</taxon>
        <taxon>Arthropoda</taxon>
        <taxon>Hexapoda</taxon>
        <taxon>Insecta</taxon>
        <taxon>Pterygota</taxon>
        <taxon>Neoptera</taxon>
        <taxon>Endopterygota</taxon>
        <taxon>Lepidoptera</taxon>
        <taxon>Glossata</taxon>
        <taxon>Ditrysia</taxon>
        <taxon>Papilionoidea</taxon>
        <taxon>Pieridae</taxon>
        <taxon>Pierinae</taxon>
        <taxon>Pieris</taxon>
    </lineage>
</organism>
<evidence type="ECO:0000256" key="9">
    <source>
        <dbReference type="ARBA" id="ARBA00023319"/>
    </source>
</evidence>
<feature type="domain" description="Ig-like" evidence="12">
    <location>
        <begin position="437"/>
        <end position="532"/>
    </location>
</feature>
<feature type="domain" description="Ig-like" evidence="12">
    <location>
        <begin position="158"/>
        <end position="253"/>
    </location>
</feature>
<dbReference type="PANTHER" id="PTHR11640:SF31">
    <property type="entry name" value="IRREGULAR CHIASM C-ROUGHEST PROTEIN-RELATED"/>
    <property type="match status" value="1"/>
</dbReference>
<evidence type="ECO:0000256" key="6">
    <source>
        <dbReference type="ARBA" id="ARBA00023136"/>
    </source>
</evidence>
<keyword evidence="2 11" id="KW-0812">Transmembrane</keyword>
<dbReference type="GO" id="GO:0005886">
    <property type="term" value="C:plasma membrane"/>
    <property type="evidence" value="ECO:0007669"/>
    <property type="project" value="TreeGrafter"/>
</dbReference>
<feature type="transmembrane region" description="Helical" evidence="11">
    <location>
        <begin position="539"/>
        <end position="562"/>
    </location>
</feature>
<keyword evidence="3" id="KW-0732">Signal</keyword>
<dbReference type="InterPro" id="IPR013783">
    <property type="entry name" value="Ig-like_fold"/>
</dbReference>
<gene>
    <name evidence="13" type="ORF">PIBRA_LOCUS13176</name>
</gene>
<dbReference type="FunFam" id="2.60.40.10:FF:000077">
    <property type="entry name" value="Kirre like nephrin family adhesion molecule 3"/>
    <property type="match status" value="1"/>
</dbReference>
<evidence type="ECO:0000256" key="10">
    <source>
        <dbReference type="SAM" id="MobiDB-lite"/>
    </source>
</evidence>
<feature type="domain" description="Ig-like" evidence="12">
    <location>
        <begin position="51"/>
        <end position="150"/>
    </location>
</feature>
<keyword evidence="8" id="KW-0325">Glycoprotein</keyword>
<keyword evidence="5 11" id="KW-1133">Transmembrane helix</keyword>
<evidence type="ECO:0000256" key="1">
    <source>
        <dbReference type="ARBA" id="ARBA00004479"/>
    </source>
</evidence>
<dbReference type="PROSITE" id="PS50835">
    <property type="entry name" value="IG_LIKE"/>
    <property type="match status" value="5"/>
</dbReference>
<dbReference type="Gene3D" id="2.60.40.10">
    <property type="entry name" value="Immunoglobulins"/>
    <property type="match status" value="5"/>
</dbReference>
<evidence type="ECO:0000256" key="2">
    <source>
        <dbReference type="ARBA" id="ARBA00022692"/>
    </source>
</evidence>
<feature type="domain" description="Ig-like" evidence="12">
    <location>
        <begin position="260"/>
        <end position="347"/>
    </location>
</feature>
<keyword evidence="6 11" id="KW-0472">Membrane</keyword>
<name>A0A9P0TXJ6_PIEBR</name>
<comment type="caution">
    <text evidence="13">The sequence shown here is derived from an EMBL/GenBank/DDBJ whole genome shotgun (WGS) entry which is preliminary data.</text>
</comment>
<dbReference type="EMBL" id="CALOZG010000085">
    <property type="protein sequence ID" value="CAH4037511.1"/>
    <property type="molecule type" value="Genomic_DNA"/>
</dbReference>
<dbReference type="SMART" id="SM00408">
    <property type="entry name" value="IGc2"/>
    <property type="match status" value="5"/>
</dbReference>
<keyword evidence="4" id="KW-0677">Repeat</keyword>
<dbReference type="SMART" id="SM00409">
    <property type="entry name" value="IG"/>
    <property type="match status" value="5"/>
</dbReference>
<evidence type="ECO:0000313" key="13">
    <source>
        <dbReference type="EMBL" id="CAH4037511.1"/>
    </source>
</evidence>
<evidence type="ECO:0000256" key="5">
    <source>
        <dbReference type="ARBA" id="ARBA00022989"/>
    </source>
</evidence>
<dbReference type="InterPro" id="IPR013106">
    <property type="entry name" value="Ig_V-set"/>
</dbReference>
<accession>A0A9P0TXJ6</accession>
<dbReference type="Proteomes" id="UP001152562">
    <property type="component" value="Unassembled WGS sequence"/>
</dbReference>
<dbReference type="InterPro" id="IPR036179">
    <property type="entry name" value="Ig-like_dom_sf"/>
</dbReference>
<dbReference type="Pfam" id="PF13927">
    <property type="entry name" value="Ig_3"/>
    <property type="match status" value="3"/>
</dbReference>